<name>A0A5B0MBH6_PUCGR</name>
<sequence length="228" mass="26016">MTRIIAENTAKSEKACSKLVVSVDKLNNDLSTTADHIISTVREDDIIENAKRKDELDTVKDLLIQQNIRTEGLSNLLKEQMSLLKKDMKSEIQSSVQASLAQYIFQNDEPNSMNQPKNGTHQQPPRFNNPYMDETIIQKDRDIAPHLSNSHQKSAPQHNSRNSQPQFNNSGNFNAPQQQENNSNRVPSRYYNMDLATLNKLVPPVTDWPKFAGSDDYDHINFQGYSRE</sequence>
<evidence type="ECO:0000256" key="1">
    <source>
        <dbReference type="SAM" id="MobiDB-lite"/>
    </source>
</evidence>
<feature type="region of interest" description="Disordered" evidence="1">
    <location>
        <begin position="147"/>
        <end position="185"/>
    </location>
</feature>
<dbReference type="Proteomes" id="UP000324748">
    <property type="component" value="Unassembled WGS sequence"/>
</dbReference>
<protein>
    <submittedName>
        <fullName evidence="2">Uncharacterized protein</fullName>
    </submittedName>
</protein>
<accession>A0A5B0MBH6</accession>
<proteinExistence type="predicted"/>
<comment type="caution">
    <text evidence="2">The sequence shown here is derived from an EMBL/GenBank/DDBJ whole genome shotgun (WGS) entry which is preliminary data.</text>
</comment>
<feature type="compositionally biased region" description="Polar residues" evidence="1">
    <location>
        <begin position="108"/>
        <end position="126"/>
    </location>
</feature>
<evidence type="ECO:0000313" key="3">
    <source>
        <dbReference type="Proteomes" id="UP000324748"/>
    </source>
</evidence>
<evidence type="ECO:0000313" key="2">
    <source>
        <dbReference type="EMBL" id="KAA1073619.1"/>
    </source>
</evidence>
<dbReference type="OrthoDB" id="2507294at2759"/>
<keyword evidence="3" id="KW-1185">Reference proteome</keyword>
<dbReference type="EMBL" id="VSWC01000158">
    <property type="protein sequence ID" value="KAA1073619.1"/>
    <property type="molecule type" value="Genomic_DNA"/>
</dbReference>
<organism evidence="2 3">
    <name type="scientific">Puccinia graminis f. sp. tritici</name>
    <dbReference type="NCBI Taxonomy" id="56615"/>
    <lineage>
        <taxon>Eukaryota</taxon>
        <taxon>Fungi</taxon>
        <taxon>Dikarya</taxon>
        <taxon>Basidiomycota</taxon>
        <taxon>Pucciniomycotina</taxon>
        <taxon>Pucciniomycetes</taxon>
        <taxon>Pucciniales</taxon>
        <taxon>Pucciniaceae</taxon>
        <taxon>Puccinia</taxon>
    </lineage>
</organism>
<reference evidence="2 3" key="1">
    <citation type="submission" date="2019-05" db="EMBL/GenBank/DDBJ databases">
        <title>Emergence of the Ug99 lineage of the wheat stem rust pathogen through somatic hybridization.</title>
        <authorList>
            <person name="Li F."/>
            <person name="Upadhyaya N.M."/>
            <person name="Sperschneider J."/>
            <person name="Matny O."/>
            <person name="Nguyen-Phuc H."/>
            <person name="Mago R."/>
            <person name="Raley C."/>
            <person name="Miller M.E."/>
            <person name="Silverstein K.A.T."/>
            <person name="Henningsen E."/>
            <person name="Hirsch C.D."/>
            <person name="Visser B."/>
            <person name="Pretorius Z.A."/>
            <person name="Steffenson B.J."/>
            <person name="Schwessinger B."/>
            <person name="Dodds P.N."/>
            <person name="Figueroa M."/>
        </authorList>
    </citation>
    <scope>NUCLEOTIDE SEQUENCE [LARGE SCALE GENOMIC DNA]</scope>
    <source>
        <strain evidence="2">21-0</strain>
    </source>
</reference>
<feature type="region of interest" description="Disordered" evidence="1">
    <location>
        <begin position="108"/>
        <end position="130"/>
    </location>
</feature>
<gene>
    <name evidence="2" type="ORF">PGT21_018521</name>
</gene>
<dbReference type="AlphaFoldDB" id="A0A5B0MBH6"/>